<protein>
    <submittedName>
        <fullName evidence="1">Uncharacterized protein</fullName>
    </submittedName>
</protein>
<dbReference type="Proteomes" id="UP000003082">
    <property type="component" value="Unassembled WGS sequence"/>
</dbReference>
<comment type="caution">
    <text evidence="1">The sequence shown here is derived from an EMBL/GenBank/DDBJ whole genome shotgun (WGS) entry which is preliminary data.</text>
</comment>
<dbReference type="EMBL" id="ACFU01000005">
    <property type="protein sequence ID" value="EEF14684.1"/>
    <property type="molecule type" value="Genomic_DNA"/>
</dbReference>
<organism evidence="1 2">
    <name type="scientific">Campylobacter rectus RM3267</name>
    <dbReference type="NCBI Taxonomy" id="553218"/>
    <lineage>
        <taxon>Bacteria</taxon>
        <taxon>Pseudomonadati</taxon>
        <taxon>Campylobacterota</taxon>
        <taxon>Epsilonproteobacteria</taxon>
        <taxon>Campylobacterales</taxon>
        <taxon>Campylobacteraceae</taxon>
        <taxon>Campylobacter</taxon>
    </lineage>
</organism>
<accession>B9D089</accession>
<evidence type="ECO:0000313" key="1">
    <source>
        <dbReference type="EMBL" id="EEF14684.1"/>
    </source>
</evidence>
<name>B9D089_CAMRE</name>
<keyword evidence="2" id="KW-1185">Reference proteome</keyword>
<sequence>MARYHCFPLSIKFYKFDSKFERKTIRRSIFVIDEALLNLVTGVTVLVMTEPNLKATKHMTKRQAANEFDRCRGRRIYRS</sequence>
<proteinExistence type="predicted"/>
<gene>
    <name evidence="1" type="ORF">CAMRE0001_1407</name>
</gene>
<reference evidence="1 2" key="1">
    <citation type="submission" date="2008-08" db="EMBL/GenBank/DDBJ databases">
        <authorList>
            <person name="Madupu R."/>
            <person name="Durkin A.S."/>
            <person name="Torralba M."/>
            <person name="Methe B."/>
            <person name="Sutton G.G."/>
            <person name="Strausberg R.L."/>
            <person name="Nelson K.E."/>
        </authorList>
    </citation>
    <scope>NUCLEOTIDE SEQUENCE [LARGE SCALE GENOMIC DNA]</scope>
    <source>
        <strain evidence="1 2">RM3267</strain>
    </source>
</reference>
<dbReference type="AlphaFoldDB" id="B9D089"/>
<evidence type="ECO:0000313" key="2">
    <source>
        <dbReference type="Proteomes" id="UP000003082"/>
    </source>
</evidence>